<comment type="similarity">
    <text evidence="7">Belongs to the binding-protein-dependent transport system permease family.</text>
</comment>
<evidence type="ECO:0000256" key="6">
    <source>
        <dbReference type="ARBA" id="ARBA00023136"/>
    </source>
</evidence>
<dbReference type="PANTHER" id="PTHR43163">
    <property type="entry name" value="DIPEPTIDE TRANSPORT SYSTEM PERMEASE PROTEIN DPPB-RELATED"/>
    <property type="match status" value="1"/>
</dbReference>
<dbReference type="RefSeq" id="WP_142540357.1">
    <property type="nucleotide sequence ID" value="NZ_BMIE01000001.1"/>
</dbReference>
<dbReference type="InterPro" id="IPR045621">
    <property type="entry name" value="BPD_transp_1_N"/>
</dbReference>
<dbReference type="Gene3D" id="1.10.3720.10">
    <property type="entry name" value="MetI-like"/>
    <property type="match status" value="1"/>
</dbReference>
<evidence type="ECO:0000256" key="2">
    <source>
        <dbReference type="ARBA" id="ARBA00022448"/>
    </source>
</evidence>
<dbReference type="CDD" id="cd06261">
    <property type="entry name" value="TM_PBP2"/>
    <property type="match status" value="1"/>
</dbReference>
<evidence type="ECO:0000256" key="7">
    <source>
        <dbReference type="RuleBase" id="RU363032"/>
    </source>
</evidence>
<dbReference type="OrthoDB" id="9773683at2"/>
<keyword evidence="6 7" id="KW-0472">Membrane</keyword>
<keyword evidence="5 7" id="KW-1133">Transmembrane helix</keyword>
<evidence type="ECO:0000256" key="5">
    <source>
        <dbReference type="ARBA" id="ARBA00022989"/>
    </source>
</evidence>
<dbReference type="Pfam" id="PF19300">
    <property type="entry name" value="BPD_transp_1_N"/>
    <property type="match status" value="1"/>
</dbReference>
<feature type="transmembrane region" description="Helical" evidence="7">
    <location>
        <begin position="99"/>
        <end position="122"/>
    </location>
</feature>
<evidence type="ECO:0000256" key="3">
    <source>
        <dbReference type="ARBA" id="ARBA00022475"/>
    </source>
</evidence>
<dbReference type="SUPFAM" id="SSF161098">
    <property type="entry name" value="MetI-like"/>
    <property type="match status" value="1"/>
</dbReference>
<feature type="transmembrane region" description="Helical" evidence="7">
    <location>
        <begin position="177"/>
        <end position="197"/>
    </location>
</feature>
<evidence type="ECO:0000313" key="9">
    <source>
        <dbReference type="EMBL" id="TQR09716.1"/>
    </source>
</evidence>
<feature type="transmembrane region" description="Helical" evidence="7">
    <location>
        <begin position="9"/>
        <end position="29"/>
    </location>
</feature>
<comment type="subcellular location">
    <subcellularLocation>
        <location evidence="1 7">Cell membrane</location>
        <topology evidence="1 7">Multi-pass membrane protein</topology>
    </subcellularLocation>
</comment>
<feature type="domain" description="ABC transmembrane type-1" evidence="8">
    <location>
        <begin position="95"/>
        <end position="304"/>
    </location>
</feature>
<dbReference type="PROSITE" id="PS50928">
    <property type="entry name" value="ABC_TM1"/>
    <property type="match status" value="1"/>
</dbReference>
<organism evidence="9 10">
    <name type="scientific">Psychrobacillus lasiicapitis</name>
    <dbReference type="NCBI Taxonomy" id="1636719"/>
    <lineage>
        <taxon>Bacteria</taxon>
        <taxon>Bacillati</taxon>
        <taxon>Bacillota</taxon>
        <taxon>Bacilli</taxon>
        <taxon>Bacillales</taxon>
        <taxon>Bacillaceae</taxon>
        <taxon>Psychrobacillus</taxon>
    </lineage>
</organism>
<dbReference type="InterPro" id="IPR000515">
    <property type="entry name" value="MetI-like"/>
</dbReference>
<dbReference type="PANTHER" id="PTHR43163:SF6">
    <property type="entry name" value="DIPEPTIDE TRANSPORT SYSTEM PERMEASE PROTEIN DPPB-RELATED"/>
    <property type="match status" value="1"/>
</dbReference>
<accession>A0A544SWY4</accession>
<protein>
    <submittedName>
        <fullName evidence="9">ABC transporter permease</fullName>
    </submittedName>
</protein>
<feature type="transmembrane region" description="Helical" evidence="7">
    <location>
        <begin position="281"/>
        <end position="307"/>
    </location>
</feature>
<name>A0A544SWY4_9BACI</name>
<evidence type="ECO:0000256" key="4">
    <source>
        <dbReference type="ARBA" id="ARBA00022692"/>
    </source>
</evidence>
<evidence type="ECO:0000313" key="10">
    <source>
        <dbReference type="Proteomes" id="UP000317316"/>
    </source>
</evidence>
<keyword evidence="10" id="KW-1185">Reference proteome</keyword>
<keyword evidence="3" id="KW-1003">Cell membrane</keyword>
<keyword evidence="4 7" id="KW-0812">Transmembrane</keyword>
<dbReference type="Pfam" id="PF00528">
    <property type="entry name" value="BPD_transp_1"/>
    <property type="match status" value="1"/>
</dbReference>
<dbReference type="GO" id="GO:0071916">
    <property type="term" value="F:dipeptide transmembrane transporter activity"/>
    <property type="evidence" value="ECO:0007669"/>
    <property type="project" value="TreeGrafter"/>
</dbReference>
<reference evidence="9 10" key="1">
    <citation type="submission" date="2019-05" db="EMBL/GenBank/DDBJ databases">
        <title>Psychrobacillus vulpis sp. nov., a new species isolated from feces of a red fox that inhabits in The Tablas de Daimiel Natural Park, Albacete, Spain.</title>
        <authorList>
            <person name="Rodriguez M."/>
            <person name="Reina J.C."/>
            <person name="Bejar V."/>
            <person name="Llamas I."/>
        </authorList>
    </citation>
    <scope>NUCLEOTIDE SEQUENCE [LARGE SCALE GENOMIC DNA]</scope>
    <source>
        <strain evidence="9 10">NEAU-3TGS17</strain>
    </source>
</reference>
<feature type="transmembrane region" description="Helical" evidence="7">
    <location>
        <begin position="235"/>
        <end position="261"/>
    </location>
</feature>
<sequence length="314" mass="34852">MLQYTIRRLFSLIPVMCIVSIIVFMIIHLTPGNPAHLILGEDASEESIKQLEEQLGLDQPIVMQYVNWVKDIVTGDFGQSVYSSEPVLDIILGRLGPTFSITIVSIIMILVISIPIAIAAVWKRNTLIDPLFISISLLGVSIPEFWFAMLLVLGFAVSIPLFPVAGYIPMADGIFQWLYHLILPSFVLAAVEIGLVARMLRDGMLESVNQDYIRTARAKGVKESIVLMKHVFSNALIPTTTVIGAMVAGLLGGTVIIETMFTIPGMGQLLVDSIYRRDYPIIQGVILFIAVVYVIVNLLVDLLYTFLDPRIRYD</sequence>
<gene>
    <name evidence="9" type="ORF">FG382_18395</name>
</gene>
<dbReference type="EMBL" id="VDGH01000012">
    <property type="protein sequence ID" value="TQR09716.1"/>
    <property type="molecule type" value="Genomic_DNA"/>
</dbReference>
<evidence type="ECO:0000259" key="8">
    <source>
        <dbReference type="PROSITE" id="PS50928"/>
    </source>
</evidence>
<keyword evidence="2 7" id="KW-0813">Transport</keyword>
<evidence type="ECO:0000256" key="1">
    <source>
        <dbReference type="ARBA" id="ARBA00004651"/>
    </source>
</evidence>
<dbReference type="AlphaFoldDB" id="A0A544SWY4"/>
<feature type="transmembrane region" description="Helical" evidence="7">
    <location>
        <begin position="131"/>
        <end position="157"/>
    </location>
</feature>
<dbReference type="InterPro" id="IPR035906">
    <property type="entry name" value="MetI-like_sf"/>
</dbReference>
<dbReference type="GO" id="GO:0005886">
    <property type="term" value="C:plasma membrane"/>
    <property type="evidence" value="ECO:0007669"/>
    <property type="project" value="UniProtKB-SubCell"/>
</dbReference>
<comment type="caution">
    <text evidence="9">The sequence shown here is derived from an EMBL/GenBank/DDBJ whole genome shotgun (WGS) entry which is preliminary data.</text>
</comment>
<proteinExistence type="inferred from homology"/>
<dbReference type="Proteomes" id="UP000317316">
    <property type="component" value="Unassembled WGS sequence"/>
</dbReference>